<dbReference type="GeneID" id="53315702"/>
<dbReference type="Gene3D" id="2.30.42.10">
    <property type="match status" value="2"/>
</dbReference>
<evidence type="ECO:0000313" key="13">
    <source>
        <dbReference type="EMBL" id="AMW33958.1"/>
    </source>
</evidence>
<evidence type="ECO:0000256" key="2">
    <source>
        <dbReference type="ARBA" id="ARBA00022670"/>
    </source>
</evidence>
<keyword evidence="7" id="KW-0720">Serine protease</keyword>
<organism evidence="13 14">
    <name type="scientific">Haematospirillum jordaniae</name>
    <dbReference type="NCBI Taxonomy" id="1549855"/>
    <lineage>
        <taxon>Bacteria</taxon>
        <taxon>Pseudomonadati</taxon>
        <taxon>Pseudomonadota</taxon>
        <taxon>Alphaproteobacteria</taxon>
        <taxon>Rhodospirillales</taxon>
        <taxon>Novispirillaceae</taxon>
        <taxon>Haematospirillum</taxon>
    </lineage>
</organism>
<dbReference type="CDD" id="cd10839">
    <property type="entry name" value="cpPDZ1_DegP-like"/>
    <property type="match status" value="1"/>
</dbReference>
<evidence type="ECO:0000256" key="7">
    <source>
        <dbReference type="ARBA" id="ARBA00022825"/>
    </source>
</evidence>
<evidence type="ECO:0000256" key="10">
    <source>
        <dbReference type="SAM" id="MobiDB-lite"/>
    </source>
</evidence>
<keyword evidence="4" id="KW-0677">Repeat</keyword>
<dbReference type="Pfam" id="PF13365">
    <property type="entry name" value="Trypsin_2"/>
    <property type="match status" value="1"/>
</dbReference>
<evidence type="ECO:0000256" key="4">
    <source>
        <dbReference type="ARBA" id="ARBA00022737"/>
    </source>
</evidence>
<feature type="region of interest" description="Disordered" evidence="10">
    <location>
        <begin position="359"/>
        <end position="379"/>
    </location>
</feature>
<sequence length="469" mass="49675">MRFLNLVLLCLMIGPVWSVASANPEVPSSRQQVSLSFAPVVKRTAPAVVNIYTKKVIVTRETLPLMADPFFRRFLGDAPGFGIPRERIQNSLGSGVILRPDGVVVTNNHVIDGAAEITVVLSDRREFEAELVGADPRTDLAVLRLKDGPQSLPFLELADSGVLEVGDLVIAIGNPFGVGQTVTSGIVSALARTNIGVSDYRSFIQTDAAINPGNSGGALVTTDGRLAGVNTAIYSRDGGSLGLGFAIPANMVNTTVKSILATGKAVRPWLGAGGQVADSKLVESLGLDRPGGVLVARVDPDSPADRAGLKRGDVVIAVNGHDVMDWQALRYQIASLELGSRAELSVIRKGKPVQLAFALEPPPENPPRQETEIKGPRNPLDGIRLANANPALAEETGWDVFTGQVVVTAVRRNGYAARLGIQPGDVLQSINSKKVIAVPDAVTLLDQPAPGGWLITVLRDGNVMNFRIR</sequence>
<dbReference type="InterPro" id="IPR041489">
    <property type="entry name" value="PDZ_6"/>
</dbReference>
<feature type="active site" description="Charge relay system" evidence="8">
    <location>
        <position position="109"/>
    </location>
</feature>
<dbReference type="InterPro" id="IPR011782">
    <property type="entry name" value="Pept_S1C_Do"/>
</dbReference>
<keyword evidence="14" id="KW-1185">Reference proteome</keyword>
<dbReference type="EMBL" id="CP014525">
    <property type="protein sequence ID" value="AMW33958.1"/>
    <property type="molecule type" value="Genomic_DNA"/>
</dbReference>
<feature type="domain" description="PDZ" evidence="12">
    <location>
        <begin position="285"/>
        <end position="323"/>
    </location>
</feature>
<dbReference type="InterPro" id="IPR001478">
    <property type="entry name" value="PDZ"/>
</dbReference>
<proteinExistence type="predicted"/>
<dbReference type="PRINTS" id="PR00834">
    <property type="entry name" value="PROTEASES2C"/>
</dbReference>
<feature type="binding site" evidence="9">
    <location>
        <begin position="270"/>
        <end position="274"/>
    </location>
    <ligand>
        <name>substrate</name>
    </ligand>
</feature>
<feature type="chain" id="PRO_5039430152" evidence="11">
    <location>
        <begin position="23"/>
        <end position="469"/>
    </location>
</feature>
<dbReference type="Proteomes" id="UP000076066">
    <property type="component" value="Chromosome"/>
</dbReference>
<reference evidence="13 14" key="1">
    <citation type="submission" date="2016-02" db="EMBL/GenBank/DDBJ databases">
        <title>Complete Genome of H5569, the type strain of the newly described species Haematospirillium jordaniae.</title>
        <authorList>
            <person name="Nicholson A.C."/>
            <person name="Humrighouse B.W."/>
            <person name="Loparov V."/>
            <person name="McQuiston J.R."/>
        </authorList>
    </citation>
    <scope>NUCLEOTIDE SEQUENCE [LARGE SCALE GENOMIC DNA]</scope>
    <source>
        <strain evidence="13 14">H5569</strain>
    </source>
</reference>
<keyword evidence="6" id="KW-0378">Hydrolase</keyword>
<dbReference type="InterPro" id="IPR051201">
    <property type="entry name" value="Chloro_Bact_Ser_Proteases"/>
</dbReference>
<keyword evidence="3 11" id="KW-0732">Signal</keyword>
<feature type="active site" description="Charge relay system" evidence="8">
    <location>
        <position position="139"/>
    </location>
</feature>
<evidence type="ECO:0000256" key="6">
    <source>
        <dbReference type="ARBA" id="ARBA00022801"/>
    </source>
</evidence>
<dbReference type="SMART" id="SM00228">
    <property type="entry name" value="PDZ"/>
    <property type="match status" value="2"/>
</dbReference>
<keyword evidence="2 13" id="KW-0645">Protease</keyword>
<dbReference type="AlphaFoldDB" id="A0A143DCW3"/>
<feature type="domain" description="PDZ" evidence="12">
    <location>
        <begin position="382"/>
        <end position="447"/>
    </location>
</feature>
<evidence type="ECO:0000256" key="5">
    <source>
        <dbReference type="ARBA" id="ARBA00022764"/>
    </source>
</evidence>
<dbReference type="InterPro" id="IPR001940">
    <property type="entry name" value="Peptidase_S1C"/>
</dbReference>
<dbReference type="STRING" id="1549855.AY555_00835"/>
<keyword evidence="5" id="KW-0574">Periplasm</keyword>
<dbReference type="NCBIfam" id="TIGR02037">
    <property type="entry name" value="degP_htrA_DO"/>
    <property type="match status" value="1"/>
</dbReference>
<evidence type="ECO:0000313" key="14">
    <source>
        <dbReference type="Proteomes" id="UP000076066"/>
    </source>
</evidence>
<protein>
    <submittedName>
        <fullName evidence="13">Serine protease</fullName>
    </submittedName>
</protein>
<evidence type="ECO:0000256" key="1">
    <source>
        <dbReference type="ARBA" id="ARBA00004418"/>
    </source>
</evidence>
<dbReference type="GO" id="GO:0042597">
    <property type="term" value="C:periplasmic space"/>
    <property type="evidence" value="ECO:0007669"/>
    <property type="project" value="UniProtKB-SubCell"/>
</dbReference>
<dbReference type="SUPFAM" id="SSF50156">
    <property type="entry name" value="PDZ domain-like"/>
    <property type="match status" value="2"/>
</dbReference>
<dbReference type="GO" id="GO:0006508">
    <property type="term" value="P:proteolysis"/>
    <property type="evidence" value="ECO:0007669"/>
    <property type="project" value="UniProtKB-KW"/>
</dbReference>
<feature type="binding site" evidence="9">
    <location>
        <position position="109"/>
    </location>
    <ligand>
        <name>substrate</name>
    </ligand>
</feature>
<accession>A0A143DCW3</accession>
<feature type="active site" description="Charge relay system" evidence="8">
    <location>
        <position position="215"/>
    </location>
</feature>
<evidence type="ECO:0000256" key="8">
    <source>
        <dbReference type="PIRSR" id="PIRSR611782-1"/>
    </source>
</evidence>
<dbReference type="Gene3D" id="2.40.10.120">
    <property type="match status" value="1"/>
</dbReference>
<evidence type="ECO:0000256" key="9">
    <source>
        <dbReference type="PIRSR" id="PIRSR611782-2"/>
    </source>
</evidence>
<dbReference type="PANTHER" id="PTHR43343">
    <property type="entry name" value="PEPTIDASE S12"/>
    <property type="match status" value="1"/>
</dbReference>
<dbReference type="InterPro" id="IPR009003">
    <property type="entry name" value="Peptidase_S1_PA"/>
</dbReference>
<evidence type="ECO:0000256" key="11">
    <source>
        <dbReference type="SAM" id="SignalP"/>
    </source>
</evidence>
<gene>
    <name evidence="13" type="ORF">AY555_00835</name>
</gene>
<feature type="signal peptide" evidence="11">
    <location>
        <begin position="1"/>
        <end position="22"/>
    </location>
</feature>
<dbReference type="SUPFAM" id="SSF50494">
    <property type="entry name" value="Trypsin-like serine proteases"/>
    <property type="match status" value="1"/>
</dbReference>
<feature type="binding site" evidence="9">
    <location>
        <begin position="213"/>
        <end position="215"/>
    </location>
    <ligand>
        <name>substrate</name>
    </ligand>
</feature>
<dbReference type="RefSeq" id="WP_066132165.1">
    <property type="nucleotide sequence ID" value="NZ_CP014525.1"/>
</dbReference>
<comment type="subcellular location">
    <subcellularLocation>
        <location evidence="1">Periplasm</location>
    </subcellularLocation>
</comment>
<name>A0A143DCW3_9PROT</name>
<dbReference type="PROSITE" id="PS50106">
    <property type="entry name" value="PDZ"/>
    <property type="match status" value="2"/>
</dbReference>
<dbReference type="KEGG" id="hjo:AY555_00835"/>
<dbReference type="GO" id="GO:0004252">
    <property type="term" value="F:serine-type endopeptidase activity"/>
    <property type="evidence" value="ECO:0007669"/>
    <property type="project" value="InterPro"/>
</dbReference>
<evidence type="ECO:0000259" key="12">
    <source>
        <dbReference type="PROSITE" id="PS50106"/>
    </source>
</evidence>
<dbReference type="Pfam" id="PF13180">
    <property type="entry name" value="PDZ_2"/>
    <property type="match status" value="1"/>
</dbReference>
<dbReference type="Pfam" id="PF17820">
    <property type="entry name" value="PDZ_6"/>
    <property type="match status" value="1"/>
</dbReference>
<feature type="binding site" evidence="9">
    <location>
        <position position="139"/>
    </location>
    <ligand>
        <name>substrate</name>
    </ligand>
</feature>
<evidence type="ECO:0000256" key="3">
    <source>
        <dbReference type="ARBA" id="ARBA00022729"/>
    </source>
</evidence>
<dbReference type="PANTHER" id="PTHR43343:SF3">
    <property type="entry name" value="PROTEASE DO-LIKE 8, CHLOROPLASTIC"/>
    <property type="match status" value="1"/>
</dbReference>
<dbReference type="InterPro" id="IPR036034">
    <property type="entry name" value="PDZ_sf"/>
</dbReference>
<dbReference type="OrthoDB" id="9758917at2"/>